<dbReference type="PROSITE" id="PS51257">
    <property type="entry name" value="PROKAR_LIPOPROTEIN"/>
    <property type="match status" value="1"/>
</dbReference>
<evidence type="ECO:0000256" key="1">
    <source>
        <dbReference type="SAM" id="Phobius"/>
    </source>
</evidence>
<organism evidence="2 3">
    <name type="scientific">Ataeniobius toweri</name>
    <dbReference type="NCBI Taxonomy" id="208326"/>
    <lineage>
        <taxon>Eukaryota</taxon>
        <taxon>Metazoa</taxon>
        <taxon>Chordata</taxon>
        <taxon>Craniata</taxon>
        <taxon>Vertebrata</taxon>
        <taxon>Euteleostomi</taxon>
        <taxon>Actinopterygii</taxon>
        <taxon>Neopterygii</taxon>
        <taxon>Teleostei</taxon>
        <taxon>Neoteleostei</taxon>
        <taxon>Acanthomorphata</taxon>
        <taxon>Ovalentaria</taxon>
        <taxon>Atherinomorphae</taxon>
        <taxon>Cyprinodontiformes</taxon>
        <taxon>Goodeidae</taxon>
        <taxon>Ataeniobius</taxon>
    </lineage>
</organism>
<protein>
    <recommendedName>
        <fullName evidence="4">Secreted protein</fullName>
    </recommendedName>
</protein>
<keyword evidence="1" id="KW-1133">Transmembrane helix</keyword>
<feature type="transmembrane region" description="Helical" evidence="1">
    <location>
        <begin position="105"/>
        <end position="129"/>
    </location>
</feature>
<keyword evidence="1" id="KW-0472">Membrane</keyword>
<keyword evidence="3" id="KW-1185">Reference proteome</keyword>
<name>A0ABU7BZY6_9TELE</name>
<dbReference type="EMBL" id="JAHUTI010070357">
    <property type="protein sequence ID" value="MED6255100.1"/>
    <property type="molecule type" value="Genomic_DNA"/>
</dbReference>
<feature type="transmembrane region" description="Helical" evidence="1">
    <location>
        <begin position="6"/>
        <end position="27"/>
    </location>
</feature>
<accession>A0ABU7BZY6</accession>
<gene>
    <name evidence="2" type="ORF">ATANTOWER_004729</name>
</gene>
<comment type="caution">
    <text evidence="2">The sequence shown here is derived from an EMBL/GenBank/DDBJ whole genome shotgun (WGS) entry which is preliminary data.</text>
</comment>
<dbReference type="Proteomes" id="UP001345963">
    <property type="component" value="Unassembled WGS sequence"/>
</dbReference>
<evidence type="ECO:0000313" key="2">
    <source>
        <dbReference type="EMBL" id="MED6255100.1"/>
    </source>
</evidence>
<evidence type="ECO:0008006" key="4">
    <source>
        <dbReference type="Google" id="ProtNLM"/>
    </source>
</evidence>
<reference evidence="2 3" key="1">
    <citation type="submission" date="2021-07" db="EMBL/GenBank/DDBJ databases">
        <authorList>
            <person name="Palmer J.M."/>
        </authorList>
    </citation>
    <scope>NUCLEOTIDE SEQUENCE [LARGE SCALE GENOMIC DNA]</scope>
    <source>
        <strain evidence="2 3">AT_MEX2019</strain>
        <tissue evidence="2">Muscle</tissue>
    </source>
</reference>
<proteinExistence type="predicted"/>
<evidence type="ECO:0000313" key="3">
    <source>
        <dbReference type="Proteomes" id="UP001345963"/>
    </source>
</evidence>
<sequence length="130" mass="14882">MRFGFSSPSSLVWSLGCCLGFFLNIFLDQDRTDRFASARAGWDKSTEGLRDVFLGACLHNVASASPHNTGGYGQLMVNNYKRSRHPRPFPPCLFILRILAKISSYFFMIIAKCVKWFFFAFFCVLLAFLW</sequence>
<keyword evidence="1" id="KW-0812">Transmembrane</keyword>